<dbReference type="PATRIC" id="fig|1094563.3.peg.1421"/>
<evidence type="ECO:0000313" key="3">
    <source>
        <dbReference type="Proteomes" id="UP000008947"/>
    </source>
</evidence>
<evidence type="ECO:0000256" key="1">
    <source>
        <dbReference type="SAM" id="Phobius"/>
    </source>
</evidence>
<accession>J1J554</accession>
<dbReference type="EMBL" id="AILU01000033">
    <property type="protein sequence ID" value="EJF78845.1"/>
    <property type="molecule type" value="Genomic_DNA"/>
</dbReference>
<name>J1J554_9HYPH</name>
<dbReference type="AlphaFoldDB" id="J1J554"/>
<evidence type="ECO:0000313" key="2">
    <source>
        <dbReference type="EMBL" id="EJF78845.1"/>
    </source>
</evidence>
<feature type="transmembrane region" description="Helical" evidence="1">
    <location>
        <begin position="24"/>
        <end position="45"/>
    </location>
</feature>
<dbReference type="Proteomes" id="UP000008947">
    <property type="component" value="Unassembled WGS sequence"/>
</dbReference>
<keyword evidence="1" id="KW-1133">Transmembrane helix</keyword>
<reference evidence="2 3" key="1">
    <citation type="submission" date="2012-03" db="EMBL/GenBank/DDBJ databases">
        <title>The Genome Sequence of Bartonella washoensis Sb944nv.</title>
        <authorList>
            <consortium name="The Broad Institute Genome Sequencing Platform"/>
            <consortium name="The Broad Institute Genome Sequencing Center for Infectious Disease"/>
            <person name="Feldgarden M."/>
            <person name="Kirby J."/>
            <person name="Kosoy M."/>
            <person name="Birtles R."/>
            <person name="Probert W.S."/>
            <person name="Chiaraviglio L."/>
            <person name="Young S.K."/>
            <person name="Zeng Q."/>
            <person name="Gargeya S."/>
            <person name="Fitzgerald M."/>
            <person name="Haas B."/>
            <person name="Abouelleil A."/>
            <person name="Alvarado L."/>
            <person name="Arachchi H.M."/>
            <person name="Berlin A."/>
            <person name="Chapman S.B."/>
            <person name="Gearin G."/>
            <person name="Goldberg J."/>
            <person name="Griggs A."/>
            <person name="Gujja S."/>
            <person name="Hansen M."/>
            <person name="Heiman D."/>
            <person name="Howarth C."/>
            <person name="Larimer J."/>
            <person name="Lui A."/>
            <person name="MacDonald P.J.P."/>
            <person name="McCowen C."/>
            <person name="Montmayeur A."/>
            <person name="Murphy C."/>
            <person name="Neiman D."/>
            <person name="Pearson M."/>
            <person name="Priest M."/>
            <person name="Roberts A."/>
            <person name="Saif S."/>
            <person name="Shea T."/>
            <person name="Sisk P."/>
            <person name="Stolte C."/>
            <person name="Sykes S."/>
            <person name="Wortman J."/>
            <person name="Nusbaum C."/>
            <person name="Birren B."/>
        </authorList>
    </citation>
    <scope>NUCLEOTIDE SEQUENCE [LARGE SCALE GENOMIC DNA]</scope>
    <source>
        <strain evidence="2 3">Sb944nv</strain>
    </source>
</reference>
<dbReference type="eggNOG" id="ENOG503143Y">
    <property type="taxonomic scope" value="Bacteria"/>
</dbReference>
<organism evidence="2 3">
    <name type="scientific">Candidatus Bartonella washoeensis Sb944nv</name>
    <dbReference type="NCBI Taxonomy" id="1094563"/>
    <lineage>
        <taxon>Bacteria</taxon>
        <taxon>Pseudomonadati</taxon>
        <taxon>Pseudomonadota</taxon>
        <taxon>Alphaproteobacteria</taxon>
        <taxon>Hyphomicrobiales</taxon>
        <taxon>Bartonellaceae</taxon>
        <taxon>Bartonella</taxon>
    </lineage>
</organism>
<gene>
    <name evidence="2" type="ORF">MCQ_01224</name>
</gene>
<keyword evidence="1" id="KW-0472">Membrane</keyword>
<protein>
    <submittedName>
        <fullName evidence="2">Uncharacterized protein</fullName>
    </submittedName>
</protein>
<sequence length="53" mass="6100">MIKSDLQTFVSSSQQRKNHILQDVLEYIFIIMVSLSAIFAALISFSDQLKAYF</sequence>
<proteinExistence type="predicted"/>
<keyword evidence="3" id="KW-1185">Reference proteome</keyword>
<dbReference type="HOGENOM" id="CLU_212520_0_0_5"/>
<comment type="caution">
    <text evidence="2">The sequence shown here is derived from an EMBL/GenBank/DDBJ whole genome shotgun (WGS) entry which is preliminary data.</text>
</comment>
<keyword evidence="1" id="KW-0812">Transmembrane</keyword>